<dbReference type="EMBL" id="FNST01000002">
    <property type="protein sequence ID" value="SED00593.1"/>
    <property type="molecule type" value="Genomic_DNA"/>
</dbReference>
<organism evidence="1 2">
    <name type="scientific">Streptomyces melanosporofaciens</name>
    <dbReference type="NCBI Taxonomy" id="67327"/>
    <lineage>
        <taxon>Bacteria</taxon>
        <taxon>Bacillati</taxon>
        <taxon>Actinomycetota</taxon>
        <taxon>Actinomycetes</taxon>
        <taxon>Kitasatosporales</taxon>
        <taxon>Streptomycetaceae</taxon>
        <taxon>Streptomyces</taxon>
        <taxon>Streptomyces violaceusniger group</taxon>
    </lineage>
</organism>
<keyword evidence="2" id="KW-1185">Reference proteome</keyword>
<dbReference type="Gene3D" id="1.10.357.10">
    <property type="entry name" value="Tetracycline Repressor, domain 2"/>
    <property type="match status" value="1"/>
</dbReference>
<gene>
    <name evidence="1" type="ORF">SAMN04490356_6460</name>
</gene>
<dbReference type="Proteomes" id="UP000198609">
    <property type="component" value="Unassembled WGS sequence"/>
</dbReference>
<sequence length="168" mass="18489">MSSYGHNSSVLTAPIVPSCRLLTTFTPLPVHRVEARSRQLRHICVSRMRALTRLFTSREAMISAMGRKMPADCESVLDEAGVIGAPVRDALDVLVERYTALGQLWGVVYVEEDVPGVPELSQAADAVVERITAFVARGQREGLFRADIPATWRAWWAFPSPGRHGSTS</sequence>
<proteinExistence type="predicted"/>
<name>A0A1H4X4V0_STRMJ</name>
<evidence type="ECO:0000313" key="2">
    <source>
        <dbReference type="Proteomes" id="UP000198609"/>
    </source>
</evidence>
<dbReference type="AlphaFoldDB" id="A0A1H4X4V0"/>
<protein>
    <submittedName>
        <fullName evidence="1">Uncharacterized protein</fullName>
    </submittedName>
</protein>
<accession>A0A1H4X4V0</accession>
<reference evidence="2" key="1">
    <citation type="submission" date="2016-10" db="EMBL/GenBank/DDBJ databases">
        <authorList>
            <person name="Varghese N."/>
            <person name="Submissions S."/>
        </authorList>
    </citation>
    <scope>NUCLEOTIDE SEQUENCE [LARGE SCALE GENOMIC DNA]</scope>
    <source>
        <strain evidence="2">DSM 40318</strain>
    </source>
</reference>
<evidence type="ECO:0000313" key="1">
    <source>
        <dbReference type="EMBL" id="SED00593.1"/>
    </source>
</evidence>